<proteinExistence type="predicted"/>
<dbReference type="Proteomes" id="UP000830671">
    <property type="component" value="Chromosome 6"/>
</dbReference>
<evidence type="ECO:0000313" key="2">
    <source>
        <dbReference type="Proteomes" id="UP000830671"/>
    </source>
</evidence>
<dbReference type="RefSeq" id="XP_049148514.1">
    <property type="nucleotide sequence ID" value="XM_049291369.1"/>
</dbReference>
<gene>
    <name evidence="1" type="ORF">CLUP02_12405</name>
</gene>
<evidence type="ECO:0000313" key="1">
    <source>
        <dbReference type="EMBL" id="UQC86903.1"/>
    </source>
</evidence>
<protein>
    <submittedName>
        <fullName evidence="1">Uncharacterized protein</fullName>
    </submittedName>
</protein>
<organism evidence="1 2">
    <name type="scientific">Colletotrichum lupini</name>
    <dbReference type="NCBI Taxonomy" id="145971"/>
    <lineage>
        <taxon>Eukaryota</taxon>
        <taxon>Fungi</taxon>
        <taxon>Dikarya</taxon>
        <taxon>Ascomycota</taxon>
        <taxon>Pezizomycotina</taxon>
        <taxon>Sordariomycetes</taxon>
        <taxon>Hypocreomycetidae</taxon>
        <taxon>Glomerellales</taxon>
        <taxon>Glomerellaceae</taxon>
        <taxon>Colletotrichum</taxon>
        <taxon>Colletotrichum acutatum species complex</taxon>
    </lineage>
</organism>
<sequence length="107" mass="12034">MVWGSSCSVALLLWRRFPFGRLEMVRPSNPGATDIGTAFILLCRVLLCRFPMAVEDKASKQSANEEKMELGQAPMWTCRRVSIRLSPRQVEGVRCVLWHGGTVARGR</sequence>
<dbReference type="EMBL" id="CP019478">
    <property type="protein sequence ID" value="UQC86903.1"/>
    <property type="molecule type" value="Genomic_DNA"/>
</dbReference>
<reference evidence="1" key="1">
    <citation type="journal article" date="2021" name="Mol. Plant Microbe Interact.">
        <title>Complete Genome Sequence of the Plant-Pathogenic Fungus Colletotrichum lupini.</title>
        <authorList>
            <person name="Baroncelli R."/>
            <person name="Pensec F."/>
            <person name="Da Lio D."/>
            <person name="Boufleur T."/>
            <person name="Vicente I."/>
            <person name="Sarrocco S."/>
            <person name="Picot A."/>
            <person name="Baraldi E."/>
            <person name="Sukno S."/>
            <person name="Thon M."/>
            <person name="Le Floch G."/>
        </authorList>
    </citation>
    <scope>NUCLEOTIDE SEQUENCE</scope>
    <source>
        <strain evidence="1">IMI 504893</strain>
    </source>
</reference>
<dbReference type="GeneID" id="73346379"/>
<keyword evidence="2" id="KW-1185">Reference proteome</keyword>
<dbReference type="KEGG" id="clup:CLUP02_12405"/>
<dbReference type="AlphaFoldDB" id="A0A9Q8WKF0"/>
<accession>A0A9Q8WKF0</accession>
<name>A0A9Q8WKF0_9PEZI</name>